<dbReference type="OrthoDB" id="9808480at2"/>
<keyword evidence="4" id="KW-1185">Reference proteome</keyword>
<evidence type="ECO:0000313" key="4">
    <source>
        <dbReference type="Proteomes" id="UP000245839"/>
    </source>
</evidence>
<accession>A0A2Y9BZL2</accession>
<organism evidence="3 5">
    <name type="scientific">Jannaschia seohaensis</name>
    <dbReference type="NCBI Taxonomy" id="475081"/>
    <lineage>
        <taxon>Bacteria</taxon>
        <taxon>Pseudomonadati</taxon>
        <taxon>Pseudomonadota</taxon>
        <taxon>Alphaproteobacteria</taxon>
        <taxon>Rhodobacterales</taxon>
        <taxon>Roseobacteraceae</taxon>
        <taxon>Jannaschia</taxon>
    </lineage>
</organism>
<feature type="domain" description="Methyltransferase type 12" evidence="1">
    <location>
        <begin position="39"/>
        <end position="133"/>
    </location>
</feature>
<dbReference type="Pfam" id="PF08242">
    <property type="entry name" value="Methyltransf_12"/>
    <property type="match status" value="1"/>
</dbReference>
<sequence>MSAFMQVYGPIPRQGPGTPEDVAWACARTELEPDARICDVGCGSGADFAALRAAAPEAEIVGLDPDLGLVVAAQTRLDDPSIRALRGVGIAGEGGRDPVTEGPFDLIWSAGAIYFDGVGPSLRHWRDALSFGGAVAFSAPVSAEDDAEAAAFWGGDAADTEATLDIAIAAAGYGIVARGRVPDAGWEAYYAGVLARCDALERVQDAELAVVIAGARQEAADWSRLRDRVGYALRVVRPR</sequence>
<dbReference type="AlphaFoldDB" id="A0A2Y9BZL2"/>
<keyword evidence="3" id="KW-0808">Transferase</keyword>
<dbReference type="GO" id="GO:0016301">
    <property type="term" value="F:kinase activity"/>
    <property type="evidence" value="ECO:0007669"/>
    <property type="project" value="UniProtKB-KW"/>
</dbReference>
<gene>
    <name evidence="2" type="ORF">BCF38_103284</name>
    <name evidence="3" type="ORF">SAMN05421539_103284</name>
</gene>
<protein>
    <submittedName>
        <fullName evidence="3">Serine/threonine-protein kinase HipA</fullName>
    </submittedName>
</protein>
<name>A0A2Y9BZL2_9RHOB</name>
<dbReference type="Proteomes" id="UP000245839">
    <property type="component" value="Unassembled WGS sequence"/>
</dbReference>
<evidence type="ECO:0000313" key="2">
    <source>
        <dbReference type="EMBL" id="PWJ20466.1"/>
    </source>
</evidence>
<evidence type="ECO:0000259" key="1">
    <source>
        <dbReference type="Pfam" id="PF08242"/>
    </source>
</evidence>
<dbReference type="Proteomes" id="UP000251571">
    <property type="component" value="Unassembled WGS sequence"/>
</dbReference>
<dbReference type="SUPFAM" id="SSF53335">
    <property type="entry name" value="S-adenosyl-L-methionine-dependent methyltransferases"/>
    <property type="match status" value="1"/>
</dbReference>
<dbReference type="EMBL" id="UETC01000003">
    <property type="protein sequence ID" value="SSA44562.1"/>
    <property type="molecule type" value="Genomic_DNA"/>
</dbReference>
<evidence type="ECO:0000313" key="3">
    <source>
        <dbReference type="EMBL" id="SSA44562.1"/>
    </source>
</evidence>
<reference evidence="5" key="1">
    <citation type="submission" date="2016-10" db="EMBL/GenBank/DDBJ databases">
        <authorList>
            <person name="Varghese N."/>
            <person name="Submissions S."/>
        </authorList>
    </citation>
    <scope>NUCLEOTIDE SEQUENCE [LARGE SCALE GENOMIC DNA]</scope>
    <source>
        <strain evidence="5">DSM 25227</strain>
    </source>
</reference>
<dbReference type="InterPro" id="IPR029063">
    <property type="entry name" value="SAM-dependent_MTases_sf"/>
</dbReference>
<keyword evidence="3" id="KW-0418">Kinase</keyword>
<dbReference type="Gene3D" id="3.40.50.150">
    <property type="entry name" value="Vaccinia Virus protein VP39"/>
    <property type="match status" value="1"/>
</dbReference>
<proteinExistence type="predicted"/>
<dbReference type="InterPro" id="IPR013217">
    <property type="entry name" value="Methyltransf_12"/>
</dbReference>
<evidence type="ECO:0000313" key="5">
    <source>
        <dbReference type="Proteomes" id="UP000251571"/>
    </source>
</evidence>
<reference evidence="2 4" key="3">
    <citation type="submission" date="2018-03" db="EMBL/GenBank/DDBJ databases">
        <title>Genomic Encyclopedia of Archaeal and Bacterial Type Strains, Phase II (KMG-II): from individual species to whole genera.</title>
        <authorList>
            <person name="Goeker M."/>
        </authorList>
    </citation>
    <scope>NUCLEOTIDE SEQUENCE [LARGE SCALE GENOMIC DNA]</scope>
    <source>
        <strain evidence="2 4">DSM 25227</strain>
    </source>
</reference>
<reference evidence="3" key="2">
    <citation type="submission" date="2016-10" db="EMBL/GenBank/DDBJ databases">
        <authorList>
            <person name="Cai Z."/>
        </authorList>
    </citation>
    <scope>NUCLEOTIDE SEQUENCE [LARGE SCALE GENOMIC DNA]</scope>
    <source>
        <strain evidence="3">DSM 25227</strain>
    </source>
</reference>
<dbReference type="RefSeq" id="WP_109564050.1">
    <property type="nucleotide sequence ID" value="NZ_QGDJ01000003.1"/>
</dbReference>
<dbReference type="EMBL" id="QGDJ01000003">
    <property type="protein sequence ID" value="PWJ20466.1"/>
    <property type="molecule type" value="Genomic_DNA"/>
</dbReference>